<evidence type="ECO:0000256" key="4">
    <source>
        <dbReference type="ARBA" id="ARBA00022722"/>
    </source>
</evidence>
<dbReference type="GO" id="GO:0005524">
    <property type="term" value="F:ATP binding"/>
    <property type="evidence" value="ECO:0007669"/>
    <property type="project" value="UniProtKB-KW"/>
</dbReference>
<dbReference type="InterPro" id="IPR012337">
    <property type="entry name" value="RNaseH-like_sf"/>
</dbReference>
<feature type="region of interest" description="Disordered" evidence="19">
    <location>
        <begin position="837"/>
        <end position="985"/>
    </location>
</feature>
<feature type="compositionally biased region" description="Polar residues" evidence="19">
    <location>
        <begin position="331"/>
        <end position="340"/>
    </location>
</feature>
<organism evidence="22 23">
    <name type="scientific">Volvox africanus</name>
    <dbReference type="NCBI Taxonomy" id="51714"/>
    <lineage>
        <taxon>Eukaryota</taxon>
        <taxon>Viridiplantae</taxon>
        <taxon>Chlorophyta</taxon>
        <taxon>core chlorophytes</taxon>
        <taxon>Chlorophyceae</taxon>
        <taxon>CS clade</taxon>
        <taxon>Chlamydomonadales</taxon>
        <taxon>Volvocaceae</taxon>
        <taxon>Volvox</taxon>
    </lineage>
</organism>
<dbReference type="EMBL" id="BNCO01000006">
    <property type="protein sequence ID" value="GIL49100.1"/>
    <property type="molecule type" value="Genomic_DNA"/>
</dbReference>
<keyword evidence="4" id="KW-0540">Nuclease</keyword>
<feature type="compositionally biased region" description="Gly residues" evidence="19">
    <location>
        <begin position="935"/>
        <end position="950"/>
    </location>
</feature>
<keyword evidence="14" id="KW-0808">Transferase</keyword>
<feature type="compositionally biased region" description="Basic and acidic residues" evidence="19">
    <location>
        <begin position="258"/>
        <end position="271"/>
    </location>
</feature>
<feature type="compositionally biased region" description="Low complexity" evidence="19">
    <location>
        <begin position="882"/>
        <end position="908"/>
    </location>
</feature>
<keyword evidence="23" id="KW-1185">Reference proteome</keyword>
<keyword evidence="7" id="KW-0064">Aspartyl protease</keyword>
<evidence type="ECO:0000256" key="9">
    <source>
        <dbReference type="ARBA" id="ARBA00022801"/>
    </source>
</evidence>
<evidence type="ECO:0000256" key="7">
    <source>
        <dbReference type="ARBA" id="ARBA00022750"/>
    </source>
</evidence>
<dbReference type="InterPro" id="IPR013103">
    <property type="entry name" value="RVT_2"/>
</dbReference>
<dbReference type="Gene3D" id="3.30.420.10">
    <property type="entry name" value="Ribonuclease H-like superfamily/Ribonuclease H"/>
    <property type="match status" value="1"/>
</dbReference>
<keyword evidence="10" id="KW-0067">ATP-binding</keyword>
<keyword evidence="16" id="KW-0233">DNA recombination</keyword>
<dbReference type="Pfam" id="PF22936">
    <property type="entry name" value="Pol_BBD"/>
    <property type="match status" value="1"/>
</dbReference>
<dbReference type="InterPro" id="IPR036397">
    <property type="entry name" value="RNaseH_sf"/>
</dbReference>
<keyword evidence="11" id="KW-0460">Magnesium</keyword>
<evidence type="ECO:0000256" key="14">
    <source>
        <dbReference type="ARBA" id="ARBA00022932"/>
    </source>
</evidence>
<comment type="caution">
    <text evidence="22">The sequence shown here is derived from an EMBL/GenBank/DDBJ whole genome shotgun (WGS) entry which is preliminary data.</text>
</comment>
<evidence type="ECO:0000256" key="11">
    <source>
        <dbReference type="ARBA" id="ARBA00022842"/>
    </source>
</evidence>
<feature type="domain" description="Integrase catalytic" evidence="21">
    <location>
        <begin position="588"/>
        <end position="764"/>
    </location>
</feature>
<keyword evidence="3" id="KW-0645">Protease</keyword>
<dbReference type="PANTHER" id="PTHR42648">
    <property type="entry name" value="TRANSPOSASE, PUTATIVE-RELATED"/>
    <property type="match status" value="1"/>
</dbReference>
<dbReference type="PROSITE" id="PS50158">
    <property type="entry name" value="ZF_CCHC"/>
    <property type="match status" value="1"/>
</dbReference>
<dbReference type="InterPro" id="IPR001584">
    <property type="entry name" value="Integrase_cat-core"/>
</dbReference>
<keyword evidence="18" id="KW-0862">Zinc</keyword>
<dbReference type="Pfam" id="PF07727">
    <property type="entry name" value="RVT_2"/>
    <property type="match status" value="1"/>
</dbReference>
<dbReference type="CDD" id="cd09272">
    <property type="entry name" value="RNase_HI_RT_Ty1"/>
    <property type="match status" value="1"/>
</dbReference>
<dbReference type="SUPFAM" id="SSF53098">
    <property type="entry name" value="Ribonuclease H-like"/>
    <property type="match status" value="1"/>
</dbReference>
<keyword evidence="2" id="KW-1188">Viral release from host cell</keyword>
<evidence type="ECO:0000259" key="21">
    <source>
        <dbReference type="PROSITE" id="PS50994"/>
    </source>
</evidence>
<dbReference type="SMART" id="SM00343">
    <property type="entry name" value="ZnF_C2HC"/>
    <property type="match status" value="2"/>
</dbReference>
<evidence type="ECO:0000256" key="2">
    <source>
        <dbReference type="ARBA" id="ARBA00022612"/>
    </source>
</evidence>
<dbReference type="InterPro" id="IPR001878">
    <property type="entry name" value="Znf_CCHC"/>
</dbReference>
<evidence type="ECO:0000256" key="19">
    <source>
        <dbReference type="SAM" id="MobiDB-lite"/>
    </source>
</evidence>
<dbReference type="Gene3D" id="4.10.60.10">
    <property type="entry name" value="Zinc finger, CCHC-type"/>
    <property type="match status" value="1"/>
</dbReference>
<keyword evidence="17" id="KW-0511">Multifunctional enzyme</keyword>
<evidence type="ECO:0000313" key="22">
    <source>
        <dbReference type="EMBL" id="GIL49100.1"/>
    </source>
</evidence>
<evidence type="ECO:0000259" key="20">
    <source>
        <dbReference type="PROSITE" id="PS50158"/>
    </source>
</evidence>
<protein>
    <recommendedName>
        <fullName evidence="24">Gag-pol polyprotein</fullName>
    </recommendedName>
</protein>
<keyword evidence="15" id="KW-0917">Virion maturation</keyword>
<dbReference type="GO" id="GO:0008270">
    <property type="term" value="F:zinc ion binding"/>
    <property type="evidence" value="ECO:0007669"/>
    <property type="project" value="UniProtKB-KW"/>
</dbReference>
<reference evidence="22" key="1">
    <citation type="journal article" date="2021" name="Proc. Natl. Acad. Sci. U.S.A.">
        <title>Three genomes in the algal genus Volvox reveal the fate of a haploid sex-determining region after a transition to homothallism.</title>
        <authorList>
            <person name="Yamamoto K."/>
            <person name="Hamaji T."/>
            <person name="Kawai-Toyooka H."/>
            <person name="Matsuzaki R."/>
            <person name="Takahashi F."/>
            <person name="Nishimura Y."/>
            <person name="Kawachi M."/>
            <person name="Noguchi H."/>
            <person name="Minakuchi Y."/>
            <person name="Umen J.G."/>
            <person name="Toyoda A."/>
            <person name="Nozaki H."/>
        </authorList>
    </citation>
    <scope>NUCLEOTIDE SEQUENCE</scope>
    <source>
        <strain evidence="22">NIES-3780</strain>
    </source>
</reference>
<comment type="function">
    <text evidence="1">The aspartyl protease (PR) mediates the proteolytic cleavages of the Gag and Gag-Pol polyproteins after assembly of the VLP.</text>
</comment>
<evidence type="ECO:0000256" key="18">
    <source>
        <dbReference type="PROSITE-ProRule" id="PRU00047"/>
    </source>
</evidence>
<dbReference type="GO" id="GO:0004190">
    <property type="term" value="F:aspartic-type endopeptidase activity"/>
    <property type="evidence" value="ECO:0007669"/>
    <property type="project" value="UniProtKB-KW"/>
</dbReference>
<dbReference type="GO" id="GO:0003676">
    <property type="term" value="F:nucleic acid binding"/>
    <property type="evidence" value="ECO:0007669"/>
    <property type="project" value="InterPro"/>
</dbReference>
<accession>A0A8J4AXG8</accession>
<dbReference type="GO" id="GO:0006508">
    <property type="term" value="P:proteolysis"/>
    <property type="evidence" value="ECO:0007669"/>
    <property type="project" value="UniProtKB-KW"/>
</dbReference>
<evidence type="ECO:0000256" key="15">
    <source>
        <dbReference type="ARBA" id="ARBA00023113"/>
    </source>
</evidence>
<evidence type="ECO:0000256" key="16">
    <source>
        <dbReference type="ARBA" id="ARBA00023172"/>
    </source>
</evidence>
<keyword evidence="12" id="KW-0229">DNA integration</keyword>
<evidence type="ECO:0000256" key="1">
    <source>
        <dbReference type="ARBA" id="ARBA00002180"/>
    </source>
</evidence>
<dbReference type="SUPFAM" id="SSF57756">
    <property type="entry name" value="Retrovirus zinc finger-like domains"/>
    <property type="match status" value="1"/>
</dbReference>
<dbReference type="InterPro" id="IPR057670">
    <property type="entry name" value="SH3_retrovirus"/>
</dbReference>
<feature type="compositionally biased region" description="Gly residues" evidence="19">
    <location>
        <begin position="909"/>
        <end position="927"/>
    </location>
</feature>
<evidence type="ECO:0000256" key="3">
    <source>
        <dbReference type="ARBA" id="ARBA00022670"/>
    </source>
</evidence>
<dbReference type="Pfam" id="PF00665">
    <property type="entry name" value="rve"/>
    <property type="match status" value="1"/>
</dbReference>
<keyword evidence="6" id="KW-0547">Nucleotide-binding</keyword>
<dbReference type="GO" id="GO:0006310">
    <property type="term" value="P:DNA recombination"/>
    <property type="evidence" value="ECO:0007669"/>
    <property type="project" value="UniProtKB-KW"/>
</dbReference>
<dbReference type="GO" id="GO:0015074">
    <property type="term" value="P:DNA integration"/>
    <property type="evidence" value="ECO:0007669"/>
    <property type="project" value="UniProtKB-KW"/>
</dbReference>
<evidence type="ECO:0000313" key="23">
    <source>
        <dbReference type="Proteomes" id="UP000747399"/>
    </source>
</evidence>
<dbReference type="PROSITE" id="PS50994">
    <property type="entry name" value="INTEGRASE"/>
    <property type="match status" value="1"/>
</dbReference>
<evidence type="ECO:0000256" key="13">
    <source>
        <dbReference type="ARBA" id="ARBA00022918"/>
    </source>
</evidence>
<evidence type="ECO:0000256" key="6">
    <source>
        <dbReference type="ARBA" id="ARBA00022741"/>
    </source>
</evidence>
<evidence type="ECO:0000256" key="10">
    <source>
        <dbReference type="ARBA" id="ARBA00022840"/>
    </source>
</evidence>
<keyword evidence="5" id="KW-0479">Metal-binding</keyword>
<feature type="region of interest" description="Disordered" evidence="19">
    <location>
        <begin position="258"/>
        <end position="340"/>
    </location>
</feature>
<keyword evidence="9" id="KW-0378">Hydrolase</keyword>
<dbReference type="PANTHER" id="PTHR42648:SF11">
    <property type="entry name" value="TRANSPOSON TY4-P GAG-POL POLYPROTEIN"/>
    <property type="match status" value="1"/>
</dbReference>
<dbReference type="GO" id="GO:0003964">
    <property type="term" value="F:RNA-directed DNA polymerase activity"/>
    <property type="evidence" value="ECO:0007669"/>
    <property type="project" value="UniProtKB-KW"/>
</dbReference>
<dbReference type="InterPro" id="IPR054722">
    <property type="entry name" value="PolX-like_BBD"/>
</dbReference>
<sequence length="1499" mass="166458">MSDKSDEHSKWSDKLTLKNRKIWTFRVKAAIRKARSGVALEEGRSKDNLEKHNIAIGIIAEHLNDSDMDLVDKHNDAIELLKKLNDRYVGHSKIRVPQLYAEMSTFKMNTSETAREYTQRLKSIVDELQQCDEAASDAYAISIALIGLREEYKEYTKAFYVNPTEMPKDLDDLAARLMMVEISITTSKPTSSSKQIFYTGNEGVKKRSAPAGGSKGNSGGFRGKCFACGKDGHHAVECPNAKKRKFCNYCKTEGHTEDVCRRKKREEKSSEGDQINPLFFVGPTVAEPSREEEIPTVAEPSREKEIPTVAEPSREEKIPTVAEPSKEETTAAGSRSTTPSQQKYIFPGKIRFTGEMARCAAKARVLLLADRENRKFEPTPREYLDSYPKLERDTWYVDSGAYYHVSPDQRSFHKYKVLDEPITLLTGNGPVKAVGRGDILLRPDNVSYDGPFGSQRGIVLHDVLYVPNFPHRLISWKQLADRGAEFNGWKNMMWVNHPRQGWSFTSECSGSVYSVRGFEMVPYRLTMPTIPANDQPQTWHSRMGHLSYGNLARMVDEKLVSGIDVSATEFRRVAASAGVCEPCVMAKHPHKPFPESLSRANRRLGLLHMDLCGPMTVDSADGHKYIATFLDDYSEASHIVFLKRKSDAPQAVRETIVLLEKHCGEKVQDVRTDRGREYLNSELSSFFAEHGIRHQTSAPYTPQQKGRAERLNRTLLEKARSMLYESKLPTSMWMYAVSAANYVRNRSPVREMSGTPFERFYKEKPAVDNLRVFGCTAYVRVPEAQQSKLEPRSMKGLFVGYELGSKAYRVLMPDGQLKISRDVIFNENVLEGLSGWEPDTYALHGADDDEDDDEVDDDLPCLLDDYSDYESDDEGSGSHTQGAESSNGSPSTSGASTSLVSGSPSGQSGSVGGSPSGGNGASGGSVGGSPSSGNGASGSVGGSPGDGSGGESARSASLPQSNPEPELRRSSRANKGQKPQRLNLSAVKVPNTYEEAMNCPEASMWKQAMDEEMASIRSNQVWTLEVPPKGVRPLAVKWVYTVKRDEQGDILRYKARLVAKGYTQVEGVDYDEVYAPVSKHATLRALLAVVAERDLELHQLDVGTAFLNAKLEEVVYVQQAPGYTEGIPGMACKLQKALYGLKQAPRAWYGCLKEQLISMGFQVSDADPGLFYKDVLGDRVYVLVYVDDLLIASSNPEVIRQFKAKLMSIFSVRDLGEARVFLGYEIERNRMEGTLKLSQQQFARKVVEKFGLVGSNPRLIPMSSGTVLRGEGSPLNVQEHRFGEVVGSLLYLAVGTRPDLSFSVGVLSRYMSKPTIDHWNAIKGVLRYLAGTVDTCIMYTKRSETRGLHGYCDSDFASCVDTRRSTTGFVFLMSSGAVSWSSRLQPTVATSTAEAEYMSGASAVKEALWFRHLSRVLKLNVPSVPIKCDNQAALKMINNPITSARAKHIDVQDHFIRERAARGEVLFQYVKSVDMVADTLTKALPLLQFNKCKYEMGLR</sequence>
<dbReference type="Pfam" id="PF13976">
    <property type="entry name" value="gag_pre-integrs"/>
    <property type="match status" value="1"/>
</dbReference>
<feature type="compositionally biased region" description="Acidic residues" evidence="19">
    <location>
        <begin position="847"/>
        <end position="875"/>
    </location>
</feature>
<dbReference type="InterPro" id="IPR039537">
    <property type="entry name" value="Retrotran_Ty1/copia-like"/>
</dbReference>
<proteinExistence type="predicted"/>
<evidence type="ECO:0000256" key="12">
    <source>
        <dbReference type="ARBA" id="ARBA00022908"/>
    </source>
</evidence>
<dbReference type="Pfam" id="PF14223">
    <property type="entry name" value="Retrotran_gag_2"/>
    <property type="match status" value="1"/>
</dbReference>
<evidence type="ECO:0000256" key="8">
    <source>
        <dbReference type="ARBA" id="ARBA00022759"/>
    </source>
</evidence>
<dbReference type="Pfam" id="PF25597">
    <property type="entry name" value="SH3_retrovirus"/>
    <property type="match status" value="1"/>
</dbReference>
<dbReference type="Proteomes" id="UP000747399">
    <property type="component" value="Unassembled WGS sequence"/>
</dbReference>
<feature type="compositionally biased region" description="Polar residues" evidence="19">
    <location>
        <begin position="954"/>
        <end position="963"/>
    </location>
</feature>
<feature type="domain" description="CCHC-type" evidence="20">
    <location>
        <begin position="224"/>
        <end position="240"/>
    </location>
</feature>
<dbReference type="GO" id="GO:0003887">
    <property type="term" value="F:DNA-directed DNA polymerase activity"/>
    <property type="evidence" value="ECO:0007669"/>
    <property type="project" value="UniProtKB-KW"/>
</dbReference>
<keyword evidence="13" id="KW-0695">RNA-directed DNA polymerase</keyword>
<feature type="compositionally biased region" description="Basic and acidic residues" evidence="19">
    <location>
        <begin position="300"/>
        <end position="329"/>
    </location>
</feature>
<dbReference type="InterPro" id="IPR043502">
    <property type="entry name" value="DNA/RNA_pol_sf"/>
</dbReference>
<evidence type="ECO:0000256" key="5">
    <source>
        <dbReference type="ARBA" id="ARBA00022723"/>
    </source>
</evidence>
<name>A0A8J4AXG8_9CHLO</name>
<evidence type="ECO:0000256" key="17">
    <source>
        <dbReference type="ARBA" id="ARBA00023268"/>
    </source>
</evidence>
<dbReference type="InterPro" id="IPR036875">
    <property type="entry name" value="Znf_CCHC_sf"/>
</dbReference>
<keyword evidence="14" id="KW-0239">DNA-directed DNA polymerase</keyword>
<gene>
    <name evidence="22" type="ORF">Vafri_5565</name>
</gene>
<keyword evidence="18" id="KW-0863">Zinc-finger</keyword>
<keyword evidence="14" id="KW-0548">Nucleotidyltransferase</keyword>
<dbReference type="SUPFAM" id="SSF56672">
    <property type="entry name" value="DNA/RNA polymerases"/>
    <property type="match status" value="1"/>
</dbReference>
<evidence type="ECO:0008006" key="24">
    <source>
        <dbReference type="Google" id="ProtNLM"/>
    </source>
</evidence>
<dbReference type="GO" id="GO:0004519">
    <property type="term" value="F:endonuclease activity"/>
    <property type="evidence" value="ECO:0007669"/>
    <property type="project" value="UniProtKB-KW"/>
</dbReference>
<keyword evidence="8" id="KW-0255">Endonuclease</keyword>
<dbReference type="InterPro" id="IPR025724">
    <property type="entry name" value="GAG-pre-integrase_dom"/>
</dbReference>